<dbReference type="EMBL" id="CAJVPT010017156">
    <property type="protein sequence ID" value="CAG8624155.1"/>
    <property type="molecule type" value="Genomic_DNA"/>
</dbReference>
<proteinExistence type="predicted"/>
<keyword evidence="2" id="KW-1185">Reference proteome</keyword>
<organism evidence="1 2">
    <name type="scientific">Acaulospora colombiana</name>
    <dbReference type="NCBI Taxonomy" id="27376"/>
    <lineage>
        <taxon>Eukaryota</taxon>
        <taxon>Fungi</taxon>
        <taxon>Fungi incertae sedis</taxon>
        <taxon>Mucoromycota</taxon>
        <taxon>Glomeromycotina</taxon>
        <taxon>Glomeromycetes</taxon>
        <taxon>Diversisporales</taxon>
        <taxon>Acaulosporaceae</taxon>
        <taxon>Acaulospora</taxon>
    </lineage>
</organism>
<protein>
    <submittedName>
        <fullName evidence="1">3102_t:CDS:1</fullName>
    </submittedName>
</protein>
<sequence length="243" mass="27322">MSSPLRKRKHSVSEGQHPHKSMKSEPLPLVQDVVMASGRVVSDPPVSPQPSQEAPTSTGMKKSPSSTSSTSPINLGEEDLVVLELLLTKRFKEDVEDKHFGYMITGVREHFWNHKPLASKLGIDLTNLETTSAAFVATQTDKTELNTLFEAASKAVVDPKVETWKAFFSHPQMYKNHFKYPDGEHMNSEDERDARSRHPGEYPTEKCPYIWLKGYKAGKVYFSLNNPSNPSLSHRHLGMSMEL</sequence>
<accession>A0ACA9N2I5</accession>
<dbReference type="Proteomes" id="UP000789525">
    <property type="component" value="Unassembled WGS sequence"/>
</dbReference>
<evidence type="ECO:0000313" key="2">
    <source>
        <dbReference type="Proteomes" id="UP000789525"/>
    </source>
</evidence>
<name>A0ACA9N2I5_9GLOM</name>
<reference evidence="1" key="1">
    <citation type="submission" date="2021-06" db="EMBL/GenBank/DDBJ databases">
        <authorList>
            <person name="Kallberg Y."/>
            <person name="Tangrot J."/>
            <person name="Rosling A."/>
        </authorList>
    </citation>
    <scope>NUCLEOTIDE SEQUENCE</scope>
    <source>
        <strain evidence="1">CL356</strain>
    </source>
</reference>
<evidence type="ECO:0000313" key="1">
    <source>
        <dbReference type="EMBL" id="CAG8624155.1"/>
    </source>
</evidence>
<gene>
    <name evidence="1" type="ORF">ACOLOM_LOCUS7428</name>
</gene>
<comment type="caution">
    <text evidence="1">The sequence shown here is derived from an EMBL/GenBank/DDBJ whole genome shotgun (WGS) entry which is preliminary data.</text>
</comment>